<protein>
    <recommendedName>
        <fullName evidence="3">BTB domain-containing protein</fullName>
    </recommendedName>
</protein>
<evidence type="ECO:0000313" key="2">
    <source>
        <dbReference type="Proteomes" id="UP000298030"/>
    </source>
</evidence>
<reference evidence="1 2" key="1">
    <citation type="journal article" date="2019" name="Nat. Ecol. Evol.">
        <title>Megaphylogeny resolves global patterns of mushroom evolution.</title>
        <authorList>
            <person name="Varga T."/>
            <person name="Krizsan K."/>
            <person name="Foldi C."/>
            <person name="Dima B."/>
            <person name="Sanchez-Garcia M."/>
            <person name="Sanchez-Ramirez S."/>
            <person name="Szollosi G.J."/>
            <person name="Szarkandi J.G."/>
            <person name="Papp V."/>
            <person name="Albert L."/>
            <person name="Andreopoulos W."/>
            <person name="Angelini C."/>
            <person name="Antonin V."/>
            <person name="Barry K.W."/>
            <person name="Bougher N.L."/>
            <person name="Buchanan P."/>
            <person name="Buyck B."/>
            <person name="Bense V."/>
            <person name="Catcheside P."/>
            <person name="Chovatia M."/>
            <person name="Cooper J."/>
            <person name="Damon W."/>
            <person name="Desjardin D."/>
            <person name="Finy P."/>
            <person name="Geml J."/>
            <person name="Haridas S."/>
            <person name="Hughes K."/>
            <person name="Justo A."/>
            <person name="Karasinski D."/>
            <person name="Kautmanova I."/>
            <person name="Kiss B."/>
            <person name="Kocsube S."/>
            <person name="Kotiranta H."/>
            <person name="LaButti K.M."/>
            <person name="Lechner B.E."/>
            <person name="Liimatainen K."/>
            <person name="Lipzen A."/>
            <person name="Lukacs Z."/>
            <person name="Mihaltcheva S."/>
            <person name="Morgado L.N."/>
            <person name="Niskanen T."/>
            <person name="Noordeloos M.E."/>
            <person name="Ohm R.A."/>
            <person name="Ortiz-Santana B."/>
            <person name="Ovrebo C."/>
            <person name="Racz N."/>
            <person name="Riley R."/>
            <person name="Savchenko A."/>
            <person name="Shiryaev A."/>
            <person name="Soop K."/>
            <person name="Spirin V."/>
            <person name="Szebenyi C."/>
            <person name="Tomsovsky M."/>
            <person name="Tulloss R.E."/>
            <person name="Uehling J."/>
            <person name="Grigoriev I.V."/>
            <person name="Vagvolgyi C."/>
            <person name="Papp T."/>
            <person name="Martin F.M."/>
            <person name="Miettinen O."/>
            <person name="Hibbett D.S."/>
            <person name="Nagy L.G."/>
        </authorList>
    </citation>
    <scope>NUCLEOTIDE SEQUENCE [LARGE SCALE GENOMIC DNA]</scope>
    <source>
        <strain evidence="1 2">FP101781</strain>
    </source>
</reference>
<gene>
    <name evidence="1" type="ORF">FA13DRAFT_1785665</name>
</gene>
<dbReference type="AlphaFoldDB" id="A0A4Y7TUA4"/>
<comment type="caution">
    <text evidence="1">The sequence shown here is derived from an EMBL/GenBank/DDBJ whole genome shotgun (WGS) entry which is preliminary data.</text>
</comment>
<evidence type="ECO:0008006" key="3">
    <source>
        <dbReference type="Google" id="ProtNLM"/>
    </source>
</evidence>
<dbReference type="STRING" id="71717.A0A4Y7TUA4"/>
<organism evidence="1 2">
    <name type="scientific">Coprinellus micaceus</name>
    <name type="common">Glistening ink-cap mushroom</name>
    <name type="synonym">Coprinus micaceus</name>
    <dbReference type="NCBI Taxonomy" id="71717"/>
    <lineage>
        <taxon>Eukaryota</taxon>
        <taxon>Fungi</taxon>
        <taxon>Dikarya</taxon>
        <taxon>Basidiomycota</taxon>
        <taxon>Agaricomycotina</taxon>
        <taxon>Agaricomycetes</taxon>
        <taxon>Agaricomycetidae</taxon>
        <taxon>Agaricales</taxon>
        <taxon>Agaricineae</taxon>
        <taxon>Psathyrellaceae</taxon>
        <taxon>Coprinellus</taxon>
    </lineage>
</organism>
<evidence type="ECO:0000313" key="1">
    <source>
        <dbReference type="EMBL" id="TEB37756.1"/>
    </source>
</evidence>
<proteinExistence type="predicted"/>
<dbReference type="OrthoDB" id="3184970at2759"/>
<dbReference type="Proteomes" id="UP000298030">
    <property type="component" value="Unassembled WGS sequence"/>
</dbReference>
<keyword evidence="2" id="KW-1185">Reference proteome</keyword>
<name>A0A4Y7TUA4_COPMI</name>
<sequence length="207" mass="23335">MNQSKQVTTEDGIQDAAFPVSQCPLAVNIVLRSCDNELIGAHKLNLAQYSKAFPAPGDVTSPEAPAELSENAKTLRLLMHFMHSHQFLSLLNTYDNFFQHLIGLVDAVEKYMVYLAMATLAYAIKYNYPEIADRVAPWTLSESWDDVVKHLGDDRAEMAWARYREKHIAALDLVFSPIGVEGDNLGNTPISNIHFIPTYLHYLHYLP</sequence>
<dbReference type="EMBL" id="QPFP01000003">
    <property type="protein sequence ID" value="TEB37756.1"/>
    <property type="molecule type" value="Genomic_DNA"/>
</dbReference>
<accession>A0A4Y7TUA4</accession>